<evidence type="ECO:0000256" key="1">
    <source>
        <dbReference type="ARBA" id="ARBA00004418"/>
    </source>
</evidence>
<organism evidence="5 6">
    <name type="scientific">Loktanella gaetbuli</name>
    <dbReference type="NCBI Taxonomy" id="2881335"/>
    <lineage>
        <taxon>Bacteria</taxon>
        <taxon>Pseudomonadati</taxon>
        <taxon>Pseudomonadota</taxon>
        <taxon>Alphaproteobacteria</taxon>
        <taxon>Rhodobacterales</taxon>
        <taxon>Roseobacteraceae</taxon>
        <taxon>Loktanella</taxon>
    </lineage>
</organism>
<accession>A0ABS8BT92</accession>
<dbReference type="EMBL" id="JAJATZ010000003">
    <property type="protein sequence ID" value="MCB5198947.1"/>
    <property type="molecule type" value="Genomic_DNA"/>
</dbReference>
<evidence type="ECO:0000259" key="4">
    <source>
        <dbReference type="Pfam" id="PF13407"/>
    </source>
</evidence>
<keyword evidence="3" id="KW-0732">Signal</keyword>
<feature type="domain" description="Periplasmic binding protein" evidence="4">
    <location>
        <begin position="25"/>
        <end position="273"/>
    </location>
</feature>
<dbReference type="InterPro" id="IPR050555">
    <property type="entry name" value="Bact_Solute-Bind_Prot2"/>
</dbReference>
<comment type="similarity">
    <text evidence="2">Belongs to the bacterial solute-binding protein 2 family.</text>
</comment>
<comment type="caution">
    <text evidence="5">The sequence shown here is derived from an EMBL/GenBank/DDBJ whole genome shotgun (WGS) entry which is preliminary data.</text>
</comment>
<gene>
    <name evidence="5" type="ORF">LGQ03_06815</name>
</gene>
<name>A0ABS8BT92_9RHOB</name>
<dbReference type="PANTHER" id="PTHR30036">
    <property type="entry name" value="D-XYLOSE-BINDING PERIPLASMIC PROTEIN"/>
    <property type="match status" value="1"/>
</dbReference>
<reference evidence="5" key="1">
    <citation type="submission" date="2021-10" db="EMBL/GenBank/DDBJ databases">
        <title>Loktanella gaetbuli sp. nov., isolated from a tidal flat.</title>
        <authorList>
            <person name="Park S."/>
            <person name="Yoon J.-H."/>
        </authorList>
    </citation>
    <scope>NUCLEOTIDE SEQUENCE</scope>
    <source>
        <strain evidence="5">TSTF-M6</strain>
    </source>
</reference>
<feature type="chain" id="PRO_5046269291" evidence="3">
    <location>
        <begin position="23"/>
        <end position="306"/>
    </location>
</feature>
<dbReference type="Pfam" id="PF13407">
    <property type="entry name" value="Peripla_BP_4"/>
    <property type="match status" value="1"/>
</dbReference>
<proteinExistence type="inferred from homology"/>
<sequence length="306" mass="30755">MKTFMKGAIAAGAVAVAAPAMAQDIAVVVHGQANDAFWSVVKAGVDQAAADTGANVSYNSPETFDMVLMSQLIDAAVNEEPDGLVISFPDPDALGPSVERAIAAGIPVITINAGGAQAKELGAAMHVGQDEFDAGVAAGMALAEMGGTNALCVNQEVGNISLDQRCAGFEEGFGGSVTVLPTTNDPAEIESKVSAALASDDTIDTVMALGASTAGEPSVAAVKASGRDVNVATFDMSAGFLQSVVDGDAAFALDQQQYLQGYMGVAIMALQAKFGLMPGGDIASGPNLVTADKAGQVIELSAQGLR</sequence>
<dbReference type="SUPFAM" id="SSF53822">
    <property type="entry name" value="Periplasmic binding protein-like I"/>
    <property type="match status" value="1"/>
</dbReference>
<dbReference type="Proteomes" id="UP001138961">
    <property type="component" value="Unassembled WGS sequence"/>
</dbReference>
<dbReference type="Gene3D" id="3.40.50.2300">
    <property type="match status" value="2"/>
</dbReference>
<keyword evidence="6" id="KW-1185">Reference proteome</keyword>
<evidence type="ECO:0000256" key="3">
    <source>
        <dbReference type="SAM" id="SignalP"/>
    </source>
</evidence>
<feature type="signal peptide" evidence="3">
    <location>
        <begin position="1"/>
        <end position="22"/>
    </location>
</feature>
<evidence type="ECO:0000313" key="5">
    <source>
        <dbReference type="EMBL" id="MCB5198947.1"/>
    </source>
</evidence>
<dbReference type="PANTHER" id="PTHR30036:SF7">
    <property type="entry name" value="ABC TRANSPORTER PERIPLASMIC-BINDING PROTEIN YPHF"/>
    <property type="match status" value="1"/>
</dbReference>
<comment type="subcellular location">
    <subcellularLocation>
        <location evidence="1">Periplasm</location>
    </subcellularLocation>
</comment>
<dbReference type="InterPro" id="IPR025997">
    <property type="entry name" value="SBP_2_dom"/>
</dbReference>
<evidence type="ECO:0000313" key="6">
    <source>
        <dbReference type="Proteomes" id="UP001138961"/>
    </source>
</evidence>
<protein>
    <submittedName>
        <fullName evidence="5">Substrate-binding domain-containing protein</fullName>
    </submittedName>
</protein>
<dbReference type="InterPro" id="IPR028082">
    <property type="entry name" value="Peripla_BP_I"/>
</dbReference>
<evidence type="ECO:0000256" key="2">
    <source>
        <dbReference type="ARBA" id="ARBA00007639"/>
    </source>
</evidence>
<dbReference type="RefSeq" id="WP_226747791.1">
    <property type="nucleotide sequence ID" value="NZ_JAJATZ010000003.1"/>
</dbReference>